<evidence type="ECO:0000256" key="6">
    <source>
        <dbReference type="ARBA" id="ARBA00022895"/>
    </source>
</evidence>
<dbReference type="PANTHER" id="PTHR14865:SF2">
    <property type="entry name" value="CST COMPLEX SUBUNIT CTC1"/>
    <property type="match status" value="1"/>
</dbReference>
<keyword evidence="8" id="KW-0539">Nucleus</keyword>
<evidence type="ECO:0000313" key="10">
    <source>
        <dbReference type="Ensembl" id="ENSECRP00000012240.1"/>
    </source>
</evidence>
<comment type="similarity">
    <text evidence="3">Belongs to the CTC1 family.</text>
</comment>
<comment type="subcellular location">
    <subcellularLocation>
        <location evidence="2">Chromosome</location>
        <location evidence="2">Telomere</location>
    </subcellularLocation>
    <subcellularLocation>
        <location evidence="1">Nucleus</location>
    </subcellularLocation>
</comment>
<dbReference type="GeneTree" id="ENSGT00390000011553"/>
<keyword evidence="6" id="KW-0779">Telomere</keyword>
<evidence type="ECO:0000256" key="5">
    <source>
        <dbReference type="ARBA" id="ARBA00022454"/>
    </source>
</evidence>
<protein>
    <recommendedName>
        <fullName evidence="4">CST complex subunit CTC1</fullName>
    </recommendedName>
</protein>
<evidence type="ECO:0000256" key="7">
    <source>
        <dbReference type="ARBA" id="ARBA00023125"/>
    </source>
</evidence>
<sequence>MDLLLKQFGSLSSAEVVWLEDLYSFTQKHLLPVARNAGAELPVALLSLVQELVNQNTASKEGGSVLPISYRFISVSELIHVQNKPCCSHLMWSTKDFKEWAKKGENLVPDHKALSRANLILVGCLTGYSEDQLQQVYNGSLNIRDGSGTIFCEVLNPELEWLDALMLFPGWIFIPQRPDYFGRKVGGYLEITERPLPIVTSLNASIPPEPGIVSALDSNNAYWLLMHKNKWHGLRIAVFGTLSHLCPVLKIQDKTFFYFRLQGPLAESSSTVPVVVTECGKLCWHYFLQVGEGYLITALRMCFLKTTGQRLFCVTPESRFWPLDSAPQISEISWKLVTHSSKERIPELKEEQETTIEELPESQSLLKENCKQTCQRKKISKVISYKGVITRVLNSTAGLFELDREVGLCLAYQQLVNGGHGLRPGAKIELHHVHFLYCHTEGFPSAMLSCCLHSTIKVAEFSSLESEFQPFTHDKNLYIHALVKGELGLPEYLWLCRTITSLSDRFCPKYVKPVQMASSWNGVAGRFLRASLIIKEANHIHSRDIYREMLGYPHHCPLQEYNTFTPSWQVPTIADLKTLIESQGWQSLCLISLPPRAKLQHLTSSELNINLSWSVYTSSSQNLKIPVVLVGVLKSTYRSSCLQLVDQTGELDCVIIQKSLKGGDTTALKETSWSGCLLMIKEFTLVMERFLKTNFPSWKQLEDPKFVQEKKSRVYAVFCIDDACILSHSTAMSKHFALTMSSKIESKSSPASEQSNDYIKFSKEKEMFCSKENNVKVSGKRKAKSLRQSIDNDEHEYLNSKKRLISYDWEDRLVQQDTSQVKEQRNVGASSETETTRWGPKSSKRCEENFLECHNVELSSSGSCKSLLLYVSGKTGLGWRNIHTDIVTRKARLRRCFSVNAWQVTLPRVWTRNPQNTVETEEAEELAEKTKWKPVDLQFIGVTSHWFPFIQPGIFYRLVAPNKSDDSAFTQFYSSGLFDQVLHKSKCPVIIPVKKDWHVYCLSHLYLLHQGEVDVEDELCSVAETLLDRSISCLVSFACVITERISLEKENKPLSASLIQDTKQGVLSEECLKIRLTVRDMKLSSQTLHIYMDFSQICYIPGLVPGAHICFYRLERKISRFNTVYCCYGTLSSLTIMGYHFLGNDGIDHYNATSALVHLGDWASGLQSWRQGRVLCHVTCVLSLELKWMCSLCSSIFKEGHCTRENPVCNSENGVFSSEAKIVVEDGTGEAQVLFSDDIISELLHLSASEWDGLQKLIRVRGHVKYVNLGRNAEHWVTEEREDPLLHFLSALCSSSHVCRALILTCKMTPWCKSTEQRMKLANPKRFCRGDREYLTKIPSPLLLDCENLQEADGLALQELQKDHLASSYQRTSIANHR</sequence>
<dbReference type="GO" id="GO:0045740">
    <property type="term" value="P:positive regulation of DNA replication"/>
    <property type="evidence" value="ECO:0007669"/>
    <property type="project" value="TreeGrafter"/>
</dbReference>
<dbReference type="GeneID" id="114648915"/>
<gene>
    <name evidence="10" type="primary">ctc1</name>
</gene>
<organism evidence="10 11">
    <name type="scientific">Erpetoichthys calabaricus</name>
    <name type="common">Rope fish</name>
    <name type="synonym">Calamoichthys calabaricus</name>
    <dbReference type="NCBI Taxonomy" id="27687"/>
    <lineage>
        <taxon>Eukaryota</taxon>
        <taxon>Metazoa</taxon>
        <taxon>Chordata</taxon>
        <taxon>Craniata</taxon>
        <taxon>Vertebrata</taxon>
        <taxon>Euteleostomi</taxon>
        <taxon>Actinopterygii</taxon>
        <taxon>Polypteriformes</taxon>
        <taxon>Polypteridae</taxon>
        <taxon>Erpetoichthys</taxon>
    </lineage>
</organism>
<keyword evidence="7" id="KW-0238">DNA-binding</keyword>
<evidence type="ECO:0000256" key="3">
    <source>
        <dbReference type="ARBA" id="ARBA00006332"/>
    </source>
</evidence>
<dbReference type="RefSeq" id="XP_028654086.1">
    <property type="nucleotide sequence ID" value="XM_028798253.2"/>
</dbReference>
<keyword evidence="5" id="KW-0158">Chromosome</keyword>
<accession>A0A8C4S6R5</accession>
<dbReference type="GO" id="GO:1990879">
    <property type="term" value="C:CST complex"/>
    <property type="evidence" value="ECO:0007669"/>
    <property type="project" value="TreeGrafter"/>
</dbReference>
<dbReference type="GO" id="GO:0003697">
    <property type="term" value="F:single-stranded DNA binding"/>
    <property type="evidence" value="ECO:0007669"/>
    <property type="project" value="InterPro"/>
</dbReference>
<evidence type="ECO:0000256" key="2">
    <source>
        <dbReference type="ARBA" id="ARBA00004574"/>
    </source>
</evidence>
<dbReference type="PANTHER" id="PTHR14865">
    <property type="entry name" value="CST COMPLEX SUBUNIT CTC1"/>
    <property type="match status" value="1"/>
</dbReference>
<feature type="region of interest" description="Disordered" evidence="9">
    <location>
        <begin position="820"/>
        <end position="840"/>
    </location>
</feature>
<evidence type="ECO:0000256" key="1">
    <source>
        <dbReference type="ARBA" id="ARBA00004123"/>
    </source>
</evidence>
<name>A0A8C4S6R5_ERPCA</name>
<dbReference type="GO" id="GO:0042162">
    <property type="term" value="F:telomeric DNA binding"/>
    <property type="evidence" value="ECO:0007669"/>
    <property type="project" value="TreeGrafter"/>
</dbReference>
<evidence type="ECO:0000256" key="4">
    <source>
        <dbReference type="ARBA" id="ARBA00016175"/>
    </source>
</evidence>
<reference evidence="10" key="3">
    <citation type="submission" date="2025-09" db="UniProtKB">
        <authorList>
            <consortium name="Ensembl"/>
        </authorList>
    </citation>
    <scope>IDENTIFICATION</scope>
</reference>
<dbReference type="Pfam" id="PF15489">
    <property type="entry name" value="CTC1"/>
    <property type="match status" value="1"/>
</dbReference>
<dbReference type="OrthoDB" id="2314520at2759"/>
<dbReference type="Ensembl" id="ENSECRT00000012439.1">
    <property type="protein sequence ID" value="ENSECRP00000012240.1"/>
    <property type="gene ID" value="ENSECRG00000008141.1"/>
</dbReference>
<keyword evidence="11" id="KW-1185">Reference proteome</keyword>
<proteinExistence type="inferred from homology"/>
<dbReference type="InterPro" id="IPR029156">
    <property type="entry name" value="CTC1"/>
</dbReference>
<dbReference type="InterPro" id="IPR042617">
    <property type="entry name" value="CTC1-like"/>
</dbReference>
<dbReference type="Proteomes" id="UP000694620">
    <property type="component" value="Chromosome 3"/>
</dbReference>
<dbReference type="CTD" id="80169"/>
<evidence type="ECO:0000256" key="9">
    <source>
        <dbReference type="SAM" id="MobiDB-lite"/>
    </source>
</evidence>
<evidence type="ECO:0000313" key="11">
    <source>
        <dbReference type="Proteomes" id="UP000694620"/>
    </source>
</evidence>
<evidence type="ECO:0000256" key="8">
    <source>
        <dbReference type="ARBA" id="ARBA00023242"/>
    </source>
</evidence>
<reference evidence="10" key="2">
    <citation type="submission" date="2025-08" db="UniProtKB">
        <authorList>
            <consortium name="Ensembl"/>
        </authorList>
    </citation>
    <scope>IDENTIFICATION</scope>
</reference>
<dbReference type="GO" id="GO:0010833">
    <property type="term" value="P:telomere maintenance via telomere lengthening"/>
    <property type="evidence" value="ECO:0007669"/>
    <property type="project" value="TreeGrafter"/>
</dbReference>
<reference evidence="10" key="1">
    <citation type="submission" date="2021-06" db="EMBL/GenBank/DDBJ databases">
        <authorList>
            <consortium name="Wellcome Sanger Institute Data Sharing"/>
        </authorList>
    </citation>
    <scope>NUCLEOTIDE SEQUENCE [LARGE SCALE GENOMIC DNA]</scope>
</reference>